<organism evidence="1 2">
    <name type="scientific">Vibrio bivalvicida</name>
    <dbReference type="NCBI Taxonomy" id="1276888"/>
    <lineage>
        <taxon>Bacteria</taxon>
        <taxon>Pseudomonadati</taxon>
        <taxon>Pseudomonadota</taxon>
        <taxon>Gammaproteobacteria</taxon>
        <taxon>Vibrionales</taxon>
        <taxon>Vibrionaceae</taxon>
        <taxon>Vibrio</taxon>
        <taxon>Vibrio oreintalis group</taxon>
    </lineage>
</organism>
<comment type="caution">
    <text evidence="1">The sequence shown here is derived from an EMBL/GenBank/DDBJ whole genome shotgun (WGS) entry which is preliminary data.</text>
</comment>
<dbReference type="Proteomes" id="UP000078406">
    <property type="component" value="Unassembled WGS sequence"/>
</dbReference>
<reference evidence="1 2" key="1">
    <citation type="journal article" date="2016" name="Syst. Appl. Microbiol.">
        <title>Vibrio bivalvicida sp. nov., a novel larval pathogen for bivalve molluscs reared in a hatchery.</title>
        <authorList>
            <person name="Dubert J."/>
            <person name="Romalde J.L."/>
            <person name="Prado S."/>
            <person name="Barja J.L."/>
        </authorList>
    </citation>
    <scope>NUCLEOTIDE SEQUENCE [LARGE SCALE GENOMIC DNA]</scope>
    <source>
        <strain evidence="1 2">605</strain>
    </source>
</reference>
<dbReference type="RefSeq" id="WP_054961022.1">
    <property type="nucleotide sequence ID" value="NZ_LLEI02000021.1"/>
</dbReference>
<name>A0A177Y2D0_9VIBR</name>
<proteinExistence type="predicted"/>
<protein>
    <submittedName>
        <fullName evidence="1">Uncharacterized protein</fullName>
    </submittedName>
</protein>
<dbReference type="EMBL" id="LLEI02000021">
    <property type="protein sequence ID" value="OAJ94971.1"/>
    <property type="molecule type" value="Genomic_DNA"/>
</dbReference>
<accession>A0A177Y2D0</accession>
<dbReference type="AlphaFoldDB" id="A0A177Y2D0"/>
<evidence type="ECO:0000313" key="1">
    <source>
        <dbReference type="EMBL" id="OAJ94971.1"/>
    </source>
</evidence>
<evidence type="ECO:0000313" key="2">
    <source>
        <dbReference type="Proteomes" id="UP000078406"/>
    </source>
</evidence>
<sequence>MNNLFTYVSAMKEELDGLSIIERVHTQQTTEEDGILIENSELLVTFNNGVGVRKLTERELSDHDSDTVCEECWISYEVTEQPSALNITPKKKHFTNQCQESFWLQINKAQICT</sequence>
<gene>
    <name evidence="1" type="ORF">APB76_06715</name>
</gene>